<dbReference type="EMBL" id="BART01023337">
    <property type="protein sequence ID" value="GAG91588.1"/>
    <property type="molecule type" value="Genomic_DNA"/>
</dbReference>
<organism evidence="2">
    <name type="scientific">marine sediment metagenome</name>
    <dbReference type="NCBI Taxonomy" id="412755"/>
    <lineage>
        <taxon>unclassified sequences</taxon>
        <taxon>metagenomes</taxon>
        <taxon>ecological metagenomes</taxon>
    </lineage>
</organism>
<feature type="region of interest" description="Disordered" evidence="1">
    <location>
        <begin position="153"/>
        <end position="175"/>
    </location>
</feature>
<evidence type="ECO:0000313" key="2">
    <source>
        <dbReference type="EMBL" id="GAG91588.1"/>
    </source>
</evidence>
<accession>X1C5B5</accession>
<dbReference type="AlphaFoldDB" id="X1C5B5"/>
<evidence type="ECO:0000256" key="1">
    <source>
        <dbReference type="SAM" id="MobiDB-lite"/>
    </source>
</evidence>
<proteinExistence type="predicted"/>
<name>X1C5B5_9ZZZZ</name>
<feature type="non-terminal residue" evidence="2">
    <location>
        <position position="1"/>
    </location>
</feature>
<reference evidence="2" key="1">
    <citation type="journal article" date="2014" name="Front. Microbiol.">
        <title>High frequency of phylogenetically diverse reductive dehalogenase-homologous genes in deep subseafloor sedimentary metagenomes.</title>
        <authorList>
            <person name="Kawai M."/>
            <person name="Futagami T."/>
            <person name="Toyoda A."/>
            <person name="Takaki Y."/>
            <person name="Nishi S."/>
            <person name="Hori S."/>
            <person name="Arai W."/>
            <person name="Tsubouchi T."/>
            <person name="Morono Y."/>
            <person name="Uchiyama I."/>
            <person name="Ito T."/>
            <person name="Fujiyama A."/>
            <person name="Inagaki F."/>
            <person name="Takami H."/>
        </authorList>
    </citation>
    <scope>NUCLEOTIDE SEQUENCE</scope>
    <source>
        <strain evidence="2">Expedition CK06-06</strain>
    </source>
</reference>
<sequence length="175" mass="19378">TEYDSGVYRFSHKEWGEPPHLAQVYFDENLKLILFTAMTGSAFRELVKGVNVFGYHFSDEPFLSVNTSMVVTAQDILQKKVLLNEYEELFHVEPDEGKQEVVDEMNAFMALVLPDINAGRKPDIEAAARKSGLAIETAQDLVDMVTGKLQDLPAGDAGAPQKYPPSGKIHPPALL</sequence>
<protein>
    <submittedName>
        <fullName evidence="2">Uncharacterized protein</fullName>
    </submittedName>
</protein>
<gene>
    <name evidence="2" type="ORF">S01H4_42490</name>
</gene>
<comment type="caution">
    <text evidence="2">The sequence shown here is derived from an EMBL/GenBank/DDBJ whole genome shotgun (WGS) entry which is preliminary data.</text>
</comment>